<feature type="modified residue" description="4-aspartylphosphate" evidence="6">
    <location>
        <position position="53"/>
    </location>
</feature>
<dbReference type="Gene3D" id="6.10.250.690">
    <property type="match status" value="1"/>
</dbReference>
<dbReference type="SMART" id="SM00448">
    <property type="entry name" value="REC"/>
    <property type="match status" value="1"/>
</dbReference>
<sequence>MSAHLLVAEDDRKHAEILRRCLESAGYRTTITHDGRTALDQARRLRPDLVVLDVMMPELDGLDVCAALRRESGVPVLMLTARTSEDDLLAGLDRGADDYLTKPYRPRELVARVRALLRRADPMVPDVFRVGPIAVDVPRREVRVGEAVVDCTPDEFAILATLVRHPERVFTRANLLEQTNGYGRDSTERAIDTHVSNLRRKIEPNPRRPAYLVTVYGVGYKLIDASR</sequence>
<evidence type="ECO:0000259" key="9">
    <source>
        <dbReference type="PROSITE" id="PS51755"/>
    </source>
</evidence>
<dbReference type="RefSeq" id="WP_142706184.1">
    <property type="nucleotide sequence ID" value="NZ_VIRS01000013.1"/>
</dbReference>
<dbReference type="OrthoDB" id="3231823at2"/>
<dbReference type="InParanoid" id="A0A545AQ84"/>
<comment type="caution">
    <text evidence="10">The sequence shown here is derived from an EMBL/GenBank/DDBJ whole genome shotgun (WGS) entry which is preliminary data.</text>
</comment>
<dbReference type="GO" id="GO:0006355">
    <property type="term" value="P:regulation of DNA-templated transcription"/>
    <property type="evidence" value="ECO:0007669"/>
    <property type="project" value="InterPro"/>
</dbReference>
<dbReference type="CDD" id="cd17574">
    <property type="entry name" value="REC_OmpR"/>
    <property type="match status" value="1"/>
</dbReference>
<dbReference type="Proteomes" id="UP000317982">
    <property type="component" value="Unassembled WGS sequence"/>
</dbReference>
<dbReference type="PROSITE" id="PS51755">
    <property type="entry name" value="OMPR_PHOB"/>
    <property type="match status" value="1"/>
</dbReference>
<evidence type="ECO:0000256" key="6">
    <source>
        <dbReference type="PROSITE-ProRule" id="PRU00169"/>
    </source>
</evidence>
<dbReference type="InterPro" id="IPR011006">
    <property type="entry name" value="CheY-like_superfamily"/>
</dbReference>
<accession>A0A545AQ84</accession>
<dbReference type="Gene3D" id="1.10.10.10">
    <property type="entry name" value="Winged helix-like DNA-binding domain superfamily/Winged helix DNA-binding domain"/>
    <property type="match status" value="1"/>
</dbReference>
<name>A0A545AQ84_9ACTN</name>
<dbReference type="CDD" id="cd00383">
    <property type="entry name" value="trans_reg_C"/>
    <property type="match status" value="1"/>
</dbReference>
<dbReference type="SMART" id="SM00862">
    <property type="entry name" value="Trans_reg_C"/>
    <property type="match status" value="1"/>
</dbReference>
<evidence type="ECO:0000256" key="1">
    <source>
        <dbReference type="ARBA" id="ARBA00022553"/>
    </source>
</evidence>
<reference evidence="10 11" key="1">
    <citation type="submission" date="2019-07" db="EMBL/GenBank/DDBJ databases">
        <title>Cryptosporangium phraense sp. nov., isolated from plant litter.</title>
        <authorList>
            <person name="Suriyachadkun C."/>
        </authorList>
    </citation>
    <scope>NUCLEOTIDE SEQUENCE [LARGE SCALE GENOMIC DNA]</scope>
    <source>
        <strain evidence="10 11">A-T 5661</strain>
    </source>
</reference>
<evidence type="ECO:0000256" key="5">
    <source>
        <dbReference type="ARBA" id="ARBA00023163"/>
    </source>
</evidence>
<dbReference type="FunFam" id="3.40.50.2300:FF:000001">
    <property type="entry name" value="DNA-binding response regulator PhoB"/>
    <property type="match status" value="1"/>
</dbReference>
<dbReference type="SUPFAM" id="SSF52172">
    <property type="entry name" value="CheY-like"/>
    <property type="match status" value="1"/>
</dbReference>
<proteinExistence type="predicted"/>
<dbReference type="PANTHER" id="PTHR48111">
    <property type="entry name" value="REGULATOR OF RPOS"/>
    <property type="match status" value="1"/>
</dbReference>
<dbReference type="EMBL" id="VIRS01000013">
    <property type="protein sequence ID" value="TQS43486.1"/>
    <property type="molecule type" value="Genomic_DNA"/>
</dbReference>
<evidence type="ECO:0000313" key="10">
    <source>
        <dbReference type="EMBL" id="TQS43486.1"/>
    </source>
</evidence>
<dbReference type="AlphaFoldDB" id="A0A545AQ84"/>
<gene>
    <name evidence="10" type="ORF">FL583_19885</name>
</gene>
<evidence type="ECO:0000256" key="3">
    <source>
        <dbReference type="ARBA" id="ARBA00023015"/>
    </source>
</evidence>
<feature type="DNA-binding region" description="OmpR/PhoB-type" evidence="7">
    <location>
        <begin position="125"/>
        <end position="224"/>
    </location>
</feature>
<dbReference type="PROSITE" id="PS50110">
    <property type="entry name" value="RESPONSE_REGULATORY"/>
    <property type="match status" value="1"/>
</dbReference>
<dbReference type="Gene3D" id="3.40.50.2300">
    <property type="match status" value="1"/>
</dbReference>
<keyword evidence="5" id="KW-0804">Transcription</keyword>
<organism evidence="10 11">
    <name type="scientific">Cryptosporangium phraense</name>
    <dbReference type="NCBI Taxonomy" id="2593070"/>
    <lineage>
        <taxon>Bacteria</taxon>
        <taxon>Bacillati</taxon>
        <taxon>Actinomycetota</taxon>
        <taxon>Actinomycetes</taxon>
        <taxon>Cryptosporangiales</taxon>
        <taxon>Cryptosporangiaceae</taxon>
        <taxon>Cryptosporangium</taxon>
    </lineage>
</organism>
<dbReference type="PANTHER" id="PTHR48111:SF4">
    <property type="entry name" value="DNA-BINDING DUAL TRANSCRIPTIONAL REGULATOR OMPR"/>
    <property type="match status" value="1"/>
</dbReference>
<feature type="domain" description="OmpR/PhoB-type" evidence="9">
    <location>
        <begin position="125"/>
        <end position="224"/>
    </location>
</feature>
<evidence type="ECO:0000256" key="4">
    <source>
        <dbReference type="ARBA" id="ARBA00023125"/>
    </source>
</evidence>
<keyword evidence="2" id="KW-0902">Two-component regulatory system</keyword>
<dbReference type="Pfam" id="PF00486">
    <property type="entry name" value="Trans_reg_C"/>
    <property type="match status" value="1"/>
</dbReference>
<dbReference type="GO" id="GO:0000976">
    <property type="term" value="F:transcription cis-regulatory region binding"/>
    <property type="evidence" value="ECO:0007669"/>
    <property type="project" value="TreeGrafter"/>
</dbReference>
<evidence type="ECO:0000256" key="7">
    <source>
        <dbReference type="PROSITE-ProRule" id="PRU01091"/>
    </source>
</evidence>
<dbReference type="GO" id="GO:0000156">
    <property type="term" value="F:phosphorelay response regulator activity"/>
    <property type="evidence" value="ECO:0007669"/>
    <property type="project" value="TreeGrafter"/>
</dbReference>
<keyword evidence="11" id="KW-1185">Reference proteome</keyword>
<evidence type="ECO:0000256" key="2">
    <source>
        <dbReference type="ARBA" id="ARBA00023012"/>
    </source>
</evidence>
<keyword evidence="1 6" id="KW-0597">Phosphoprotein</keyword>
<dbReference type="GO" id="GO:0032993">
    <property type="term" value="C:protein-DNA complex"/>
    <property type="evidence" value="ECO:0007669"/>
    <property type="project" value="TreeGrafter"/>
</dbReference>
<dbReference type="Pfam" id="PF00072">
    <property type="entry name" value="Response_reg"/>
    <property type="match status" value="1"/>
</dbReference>
<protein>
    <submittedName>
        <fullName evidence="10">Response regulator transcription factor</fullName>
    </submittedName>
</protein>
<dbReference type="InterPro" id="IPR036388">
    <property type="entry name" value="WH-like_DNA-bd_sf"/>
</dbReference>
<dbReference type="InterPro" id="IPR001789">
    <property type="entry name" value="Sig_transdc_resp-reg_receiver"/>
</dbReference>
<dbReference type="InterPro" id="IPR001867">
    <property type="entry name" value="OmpR/PhoB-type_DNA-bd"/>
</dbReference>
<evidence type="ECO:0000313" key="11">
    <source>
        <dbReference type="Proteomes" id="UP000317982"/>
    </source>
</evidence>
<keyword evidence="3" id="KW-0805">Transcription regulation</keyword>
<dbReference type="GO" id="GO:0005829">
    <property type="term" value="C:cytosol"/>
    <property type="evidence" value="ECO:0007669"/>
    <property type="project" value="TreeGrafter"/>
</dbReference>
<keyword evidence="4 7" id="KW-0238">DNA-binding</keyword>
<feature type="domain" description="Response regulatory" evidence="8">
    <location>
        <begin position="4"/>
        <end position="117"/>
    </location>
</feature>
<dbReference type="InterPro" id="IPR039420">
    <property type="entry name" value="WalR-like"/>
</dbReference>
<evidence type="ECO:0000259" key="8">
    <source>
        <dbReference type="PROSITE" id="PS50110"/>
    </source>
</evidence>